<dbReference type="FunFam" id="1.10.10.10:FF:000183">
    <property type="entry name" value="Cullin 3"/>
    <property type="match status" value="1"/>
</dbReference>
<comment type="similarity">
    <text evidence="1 4 5">Belongs to the cullin family.</text>
</comment>
<dbReference type="PROSITE" id="PS50069">
    <property type="entry name" value="CULLIN_2"/>
    <property type="match status" value="1"/>
</dbReference>
<evidence type="ECO:0000259" key="6">
    <source>
        <dbReference type="PROSITE" id="PS50069"/>
    </source>
</evidence>
<dbReference type="OrthoDB" id="27073at2759"/>
<dbReference type="SUPFAM" id="SSF46785">
    <property type="entry name" value="Winged helix' DNA-binding domain"/>
    <property type="match status" value="1"/>
</dbReference>
<dbReference type="GO" id="GO:0006511">
    <property type="term" value="P:ubiquitin-dependent protein catabolic process"/>
    <property type="evidence" value="ECO:0007669"/>
    <property type="project" value="InterPro"/>
</dbReference>
<dbReference type="InterPro" id="IPR059120">
    <property type="entry name" value="Cullin-like_AB"/>
</dbReference>
<dbReference type="InterPro" id="IPR016159">
    <property type="entry name" value="Cullin_repeat-like_dom_sf"/>
</dbReference>
<keyword evidence="3" id="KW-0832">Ubl conjugation</keyword>
<keyword evidence="8" id="KW-1185">Reference proteome</keyword>
<dbReference type="InterPro" id="IPR036317">
    <property type="entry name" value="Cullin_homology_sf"/>
</dbReference>
<protein>
    <recommendedName>
        <fullName evidence="6">Cullin family profile domain-containing protein</fullName>
    </recommendedName>
</protein>
<dbReference type="Pfam" id="PF00888">
    <property type="entry name" value="Cullin"/>
    <property type="match status" value="1"/>
</dbReference>
<name>A0A8S1J6E4_9CHLO</name>
<reference evidence="7" key="1">
    <citation type="submission" date="2020-12" db="EMBL/GenBank/DDBJ databases">
        <authorList>
            <person name="Iha C."/>
        </authorList>
    </citation>
    <scope>NUCLEOTIDE SEQUENCE</scope>
</reference>
<dbReference type="InterPro" id="IPR001373">
    <property type="entry name" value="Cullin_N"/>
</dbReference>
<dbReference type="FunFam" id="1.20.1310.10:FF:000002">
    <property type="entry name" value="cullin-3 isoform X1"/>
    <property type="match status" value="1"/>
</dbReference>
<dbReference type="SUPFAM" id="SSF74788">
    <property type="entry name" value="Cullin repeat-like"/>
    <property type="match status" value="1"/>
</dbReference>
<dbReference type="SMART" id="SM00884">
    <property type="entry name" value="Cullin_Nedd8"/>
    <property type="match status" value="1"/>
</dbReference>
<dbReference type="InterPro" id="IPR036388">
    <property type="entry name" value="WH-like_DNA-bd_sf"/>
</dbReference>
<dbReference type="AlphaFoldDB" id="A0A8S1J6E4"/>
<feature type="domain" description="Cullin family profile" evidence="6">
    <location>
        <begin position="375"/>
        <end position="606"/>
    </location>
</feature>
<keyword evidence="2" id="KW-1017">Isopeptide bond</keyword>
<dbReference type="InterPro" id="IPR016158">
    <property type="entry name" value="Cullin_homology"/>
</dbReference>
<dbReference type="FunFam" id="1.20.1310.10:FF:000006">
    <property type="entry name" value="Cullin 3"/>
    <property type="match status" value="1"/>
</dbReference>
<dbReference type="Pfam" id="PF26557">
    <property type="entry name" value="Cullin_AB"/>
    <property type="match status" value="1"/>
</dbReference>
<dbReference type="SMART" id="SM00182">
    <property type="entry name" value="CULLIN"/>
    <property type="match status" value="1"/>
</dbReference>
<dbReference type="InterPro" id="IPR019559">
    <property type="entry name" value="Cullin_neddylation_domain"/>
</dbReference>
<comment type="caution">
    <text evidence="7">The sequence shown here is derived from an EMBL/GenBank/DDBJ whole genome shotgun (WGS) entry which is preliminary data.</text>
</comment>
<dbReference type="InterPro" id="IPR036390">
    <property type="entry name" value="WH_DNA-bd_sf"/>
</dbReference>
<evidence type="ECO:0000256" key="5">
    <source>
        <dbReference type="RuleBase" id="RU003829"/>
    </source>
</evidence>
<evidence type="ECO:0000256" key="1">
    <source>
        <dbReference type="ARBA" id="ARBA00006019"/>
    </source>
</evidence>
<dbReference type="Gene3D" id="1.10.10.10">
    <property type="entry name" value="Winged helix-like DNA-binding domain superfamily/Winged helix DNA-binding domain"/>
    <property type="match status" value="1"/>
</dbReference>
<dbReference type="SUPFAM" id="SSF75632">
    <property type="entry name" value="Cullin homology domain"/>
    <property type="match status" value="1"/>
</dbReference>
<dbReference type="GO" id="GO:0031625">
    <property type="term" value="F:ubiquitin protein ligase binding"/>
    <property type="evidence" value="ECO:0007669"/>
    <property type="project" value="InterPro"/>
</dbReference>
<gene>
    <name evidence="7" type="ORF">OSTQU699_LOCUS8297</name>
</gene>
<accession>A0A8S1J6E4</accession>
<evidence type="ECO:0000256" key="3">
    <source>
        <dbReference type="ARBA" id="ARBA00022843"/>
    </source>
</evidence>
<proteinExistence type="inferred from homology"/>
<dbReference type="Gene3D" id="1.20.1310.10">
    <property type="entry name" value="Cullin Repeats"/>
    <property type="match status" value="4"/>
</dbReference>
<dbReference type="Pfam" id="PF10557">
    <property type="entry name" value="Cullin_Nedd8"/>
    <property type="match status" value="1"/>
</dbReference>
<evidence type="ECO:0000313" key="7">
    <source>
        <dbReference type="EMBL" id="CAD7702940.1"/>
    </source>
</evidence>
<dbReference type="InterPro" id="IPR045093">
    <property type="entry name" value="Cullin"/>
</dbReference>
<dbReference type="EMBL" id="CAJHUC010002008">
    <property type="protein sequence ID" value="CAD7702940.1"/>
    <property type="molecule type" value="Genomic_DNA"/>
</dbReference>
<organism evidence="7 8">
    <name type="scientific">Ostreobium quekettii</name>
    <dbReference type="NCBI Taxonomy" id="121088"/>
    <lineage>
        <taxon>Eukaryota</taxon>
        <taxon>Viridiplantae</taxon>
        <taxon>Chlorophyta</taxon>
        <taxon>core chlorophytes</taxon>
        <taxon>Ulvophyceae</taxon>
        <taxon>TCBD clade</taxon>
        <taxon>Bryopsidales</taxon>
        <taxon>Ostreobineae</taxon>
        <taxon>Ostreobiaceae</taxon>
        <taxon>Ostreobium</taxon>
    </lineage>
</organism>
<sequence>MSSGGKNKRIQIEPFKHPPQMHPHYAEQTWKVLEDAIEKIHNHNASKLSFEELYRNAYNMVLHRFGDKLYNGLINTLTNHLRKIAAIVESAHGESFLKELKNRWDEHQKSTQMIRDILMYMDRTYVQQNQKTHVYQLGLDLWCQVVVRNCQISERLRRILLDLVHKERTGEVIDRSLMRSITKMFTALGNNVYVADFEDPFLLASAEFYKKEASEYISSSDCPEYLRKAERRLTEEKERVSSYLDASSMDKIVCVVQTELISNQMKTLVDMENSGGIALLRDDKYEDLYRMYCLFGQVVGGLELVKDVMSCYVKDTGKQLVQDPERAKDPVGFVQGLLDLRDKYELIIKQAFKEDRNFRNALNQAFEHFVNLSPRSPEYISLFIDEKLRKGIKDIGNSESDLEALLDKVMTIFRFLQEKDVFEKYYKQHLAKRLLSGRSFSDDAERSLLVKLKTECGYQFTSKLESMFNDIKTSEDMIRDFKEKMEESGTDLGLELSVQVLTTGSWPAQATDQCLLPRDLEACCEEFQNFYLRVRNGRRLTWQTNMGTAELRFSCGGRTPHILAVSTYQACILMLFNDSDRLTYQEIAEASKIPPAELKRNLQSLALVKGKNILVKEPMSKEVNDTDVFLFNDKFQSRFTRIKIGTVTAQKESEPEKQETRQKVEEDRKPQIEAAIVRIMKARRVLDHNSIVTEVTRQLTARFNPNPSVIKKRIESLIEREFLERDQHDRKLYRYLA</sequence>
<evidence type="ECO:0000256" key="2">
    <source>
        <dbReference type="ARBA" id="ARBA00022499"/>
    </source>
</evidence>
<dbReference type="Proteomes" id="UP000708148">
    <property type="component" value="Unassembled WGS sequence"/>
</dbReference>
<dbReference type="FunFam" id="1.20.1310.10:FF:000001">
    <property type="entry name" value="Cullin 3"/>
    <property type="match status" value="1"/>
</dbReference>
<dbReference type="Gene3D" id="3.30.230.130">
    <property type="entry name" value="Cullin, Chain C, Domain 2"/>
    <property type="match status" value="1"/>
</dbReference>
<dbReference type="PANTHER" id="PTHR11932">
    <property type="entry name" value="CULLIN"/>
    <property type="match status" value="1"/>
</dbReference>
<evidence type="ECO:0000256" key="4">
    <source>
        <dbReference type="PROSITE-ProRule" id="PRU00330"/>
    </source>
</evidence>
<evidence type="ECO:0000313" key="8">
    <source>
        <dbReference type="Proteomes" id="UP000708148"/>
    </source>
</evidence>